<dbReference type="GO" id="GO:0008170">
    <property type="term" value="F:N-methyltransferase activity"/>
    <property type="evidence" value="ECO:0007669"/>
    <property type="project" value="InterPro"/>
</dbReference>
<evidence type="ECO:0000256" key="4">
    <source>
        <dbReference type="RuleBase" id="RU362026"/>
    </source>
</evidence>
<dbReference type="EC" id="2.1.1.-" evidence="4"/>
<evidence type="ECO:0000259" key="6">
    <source>
        <dbReference type="Pfam" id="PF01555"/>
    </source>
</evidence>
<dbReference type="Gene3D" id="3.40.50.150">
    <property type="entry name" value="Vaccinia Virus protein VP39"/>
    <property type="match status" value="1"/>
</dbReference>
<dbReference type="InterPro" id="IPR002052">
    <property type="entry name" value="DNA_methylase_N6_adenine_CS"/>
</dbReference>
<evidence type="ECO:0000313" key="7">
    <source>
        <dbReference type="EMBL" id="AUX49169.1"/>
    </source>
</evidence>
<evidence type="ECO:0000313" key="8">
    <source>
        <dbReference type="Proteomes" id="UP000238348"/>
    </source>
</evidence>
<dbReference type="SUPFAM" id="SSF53335">
    <property type="entry name" value="S-adenosyl-L-methionine-dependent methyltransferases"/>
    <property type="match status" value="1"/>
</dbReference>
<evidence type="ECO:0000256" key="1">
    <source>
        <dbReference type="ARBA" id="ARBA00006594"/>
    </source>
</evidence>
<organism evidence="7 8">
    <name type="scientific">Sorangium cellulosum</name>
    <name type="common">Polyangium cellulosum</name>
    <dbReference type="NCBI Taxonomy" id="56"/>
    <lineage>
        <taxon>Bacteria</taxon>
        <taxon>Pseudomonadati</taxon>
        <taxon>Myxococcota</taxon>
        <taxon>Polyangia</taxon>
        <taxon>Polyangiales</taxon>
        <taxon>Polyangiaceae</taxon>
        <taxon>Sorangium</taxon>
    </lineage>
</organism>
<dbReference type="InterPro" id="IPR029063">
    <property type="entry name" value="SAM-dependent_MTases_sf"/>
</dbReference>
<dbReference type="REBASE" id="232783">
    <property type="entry name" value="M.Sce26ORF107140P"/>
</dbReference>
<dbReference type="InterPro" id="IPR002941">
    <property type="entry name" value="DNA_methylase_N4/N6"/>
</dbReference>
<feature type="region of interest" description="Disordered" evidence="5">
    <location>
        <begin position="38"/>
        <end position="60"/>
    </location>
</feature>
<dbReference type="Proteomes" id="UP000238348">
    <property type="component" value="Chromosome"/>
</dbReference>
<reference evidence="7 8" key="1">
    <citation type="submission" date="2015-09" db="EMBL/GenBank/DDBJ databases">
        <title>Sorangium comparison.</title>
        <authorList>
            <person name="Zaburannyi N."/>
            <person name="Bunk B."/>
            <person name="Overmann J."/>
            <person name="Mueller R."/>
        </authorList>
    </citation>
    <scope>NUCLEOTIDE SEQUENCE [LARGE SCALE GENOMIC DNA]</scope>
    <source>
        <strain evidence="7 8">So ce26</strain>
    </source>
</reference>
<keyword evidence="2" id="KW-0489">Methyltransferase</keyword>
<dbReference type="EMBL" id="CP012673">
    <property type="protein sequence ID" value="AUX49169.1"/>
    <property type="molecule type" value="Genomic_DNA"/>
</dbReference>
<dbReference type="AlphaFoldDB" id="A0A2L0FCK5"/>
<gene>
    <name evidence="7" type="ORF">SOCE26_107140</name>
</gene>
<name>A0A2L0FCK5_SORCE</name>
<accession>A0A2L0FCK5</accession>
<dbReference type="GO" id="GO:0003677">
    <property type="term" value="F:DNA binding"/>
    <property type="evidence" value="ECO:0007669"/>
    <property type="project" value="InterPro"/>
</dbReference>
<evidence type="ECO:0000256" key="5">
    <source>
        <dbReference type="SAM" id="MobiDB-lite"/>
    </source>
</evidence>
<dbReference type="InterPro" id="IPR001091">
    <property type="entry name" value="RM_Methyltransferase"/>
</dbReference>
<comment type="similarity">
    <text evidence="1 4">Belongs to the N(4)/N(6)-methyltransferase family.</text>
</comment>
<keyword evidence="3" id="KW-0808">Transferase</keyword>
<sequence>MSHLVALGDAADVCAALPSEVRFDLVYLDPPFGVGTTMTARAAPGQARGRRKPESGPDAYDDRASADVLVEMLAPRLAAVRDRMAEGATLYLHLDHRAVHEAKVACDRLFGRGAFLGEIIWAPGNGGRGARGFSVTHQTILLYARAAAERGRVVYNAADPMLREPYAETSLAMHFKHRDGDGRLYRERILGGKVYRYYADEGRRLGSVWTDIPGMVANTPLRREATGYPTQKPERLLDRIVRASSAPGATVADLMCGSGTTLVAAARLGRRFVGGDRSPLAFATARERLAREGITYSVIDVPDQRAIQPDVRGGVS</sequence>
<dbReference type="RefSeq" id="WP_104986922.1">
    <property type="nucleotide sequence ID" value="NZ_CP012673.1"/>
</dbReference>
<feature type="domain" description="DNA methylase N-4/N-6" evidence="6">
    <location>
        <begin position="24"/>
        <end position="279"/>
    </location>
</feature>
<dbReference type="GO" id="GO:0032259">
    <property type="term" value="P:methylation"/>
    <property type="evidence" value="ECO:0007669"/>
    <property type="project" value="UniProtKB-KW"/>
</dbReference>
<evidence type="ECO:0000256" key="3">
    <source>
        <dbReference type="ARBA" id="ARBA00022679"/>
    </source>
</evidence>
<proteinExistence type="inferred from homology"/>
<dbReference type="PROSITE" id="PS00092">
    <property type="entry name" value="N6_MTASE"/>
    <property type="match status" value="1"/>
</dbReference>
<evidence type="ECO:0000256" key="2">
    <source>
        <dbReference type="ARBA" id="ARBA00022603"/>
    </source>
</evidence>
<protein>
    <recommendedName>
        <fullName evidence="4">Methyltransferase</fullName>
        <ecNumber evidence="4">2.1.1.-</ecNumber>
    </recommendedName>
</protein>
<dbReference type="PRINTS" id="PR00508">
    <property type="entry name" value="S21N4MTFRASE"/>
</dbReference>
<dbReference type="Pfam" id="PF01555">
    <property type="entry name" value="N6_N4_Mtase"/>
    <property type="match status" value="1"/>
</dbReference>
<dbReference type="OrthoDB" id="9800801at2"/>